<evidence type="ECO:0000313" key="3">
    <source>
        <dbReference type="EMBL" id="OEK04326.1"/>
    </source>
</evidence>
<reference evidence="3 4" key="1">
    <citation type="submission" date="2016-08" db="EMBL/GenBank/DDBJ databases">
        <title>Draft genome of Fabibacter sp. strain SK-8.</title>
        <authorList>
            <person name="Wong S.-K."/>
            <person name="Hamasaki K."/>
            <person name="Yoshizawa S."/>
        </authorList>
    </citation>
    <scope>NUCLEOTIDE SEQUENCE [LARGE SCALE GENOMIC DNA]</scope>
    <source>
        <strain evidence="3 4">SK-8</strain>
    </source>
</reference>
<dbReference type="Gene3D" id="3.30.1330.60">
    <property type="entry name" value="OmpA-like domain"/>
    <property type="match status" value="1"/>
</dbReference>
<dbReference type="SUPFAM" id="SSF103088">
    <property type="entry name" value="OmpA-like"/>
    <property type="match status" value="1"/>
</dbReference>
<dbReference type="STRING" id="1563681.BFP71_12650"/>
<keyword evidence="4" id="KW-1185">Reference proteome</keyword>
<evidence type="ECO:0000256" key="1">
    <source>
        <dbReference type="PROSITE-ProRule" id="PRU00473"/>
    </source>
</evidence>
<dbReference type="InterPro" id="IPR050330">
    <property type="entry name" value="Bact_OuterMem_StrucFunc"/>
</dbReference>
<protein>
    <recommendedName>
        <fullName evidence="2">OmpA-like domain-containing protein</fullName>
    </recommendedName>
</protein>
<dbReference type="PROSITE" id="PS51123">
    <property type="entry name" value="OMPA_2"/>
    <property type="match status" value="1"/>
</dbReference>
<dbReference type="PANTHER" id="PTHR30329:SF21">
    <property type="entry name" value="LIPOPROTEIN YIAD-RELATED"/>
    <property type="match status" value="1"/>
</dbReference>
<dbReference type="Pfam" id="PF00691">
    <property type="entry name" value="OmpA"/>
    <property type="match status" value="1"/>
</dbReference>
<dbReference type="PANTHER" id="PTHR30329">
    <property type="entry name" value="STATOR ELEMENT OF FLAGELLAR MOTOR COMPLEX"/>
    <property type="match status" value="1"/>
</dbReference>
<gene>
    <name evidence="3" type="ORF">BFP71_12650</name>
</gene>
<keyword evidence="1" id="KW-0472">Membrane</keyword>
<feature type="domain" description="OmpA-like" evidence="2">
    <location>
        <begin position="411"/>
        <end position="526"/>
    </location>
</feature>
<name>A0A1E5SYY7_9BACT</name>
<evidence type="ECO:0000313" key="4">
    <source>
        <dbReference type="Proteomes" id="UP000095552"/>
    </source>
</evidence>
<dbReference type="InterPro" id="IPR011659">
    <property type="entry name" value="WD40"/>
</dbReference>
<dbReference type="InterPro" id="IPR036737">
    <property type="entry name" value="OmpA-like_sf"/>
</dbReference>
<evidence type="ECO:0000259" key="2">
    <source>
        <dbReference type="PROSITE" id="PS51123"/>
    </source>
</evidence>
<dbReference type="GO" id="GO:0016020">
    <property type="term" value="C:membrane"/>
    <property type="evidence" value="ECO:0007669"/>
    <property type="project" value="UniProtKB-UniRule"/>
</dbReference>
<dbReference type="Pfam" id="PF07676">
    <property type="entry name" value="PD40"/>
    <property type="match status" value="2"/>
</dbReference>
<sequence length="526" mass="57943">MLMLALSSLKAQQTAHVVLDSINSSYDEHSPMLSPDGQRLYFTRAGHPANIGGVLDQGDIWYAQKSGDGWSRPVHAGPELNHPGLNGIVGFSADGQRLYLLNFFDKTARAGSKLKNGIAVAKKSGNSWGEPELLPIKYFSNSSAHISATISRDESVLIMSIISYNTEGNEDLYYSLKGANGEWSQPKGLGENINTYAEEWTPYLGSDNKTLYFTSNGHEGFGSRDIFVTEKQGNSWESWSEPKNLGDAINTKGVEQGYAIPFSGTIAYFSSTQNSEGFGDLFGFPIDKEEPVIIDAPVVDEPEPQPQTDILIDTLEVPVPDVDMIFVIKDQRTLEDVDGEVTFEYNGITKKASPSDYETLVDNRMLQMSFAPGTELTVSIKAEGFLNFERKFTAKRGTSRLQELLLVAEEVGTKVEIENVLFRRASAEFSDVETAQKQIDELIGLMNANPGMAIRLEGHTDNRGDAKLLRDLSEARVKTVRDYMISKGISGSRIEFVGYGGEKPLNSGNSAAAREINRRVEFVIIK</sequence>
<dbReference type="Proteomes" id="UP000095552">
    <property type="component" value="Unassembled WGS sequence"/>
</dbReference>
<organism evidence="3 4">
    <name type="scientific">Roseivirga misakiensis</name>
    <dbReference type="NCBI Taxonomy" id="1563681"/>
    <lineage>
        <taxon>Bacteria</taxon>
        <taxon>Pseudomonadati</taxon>
        <taxon>Bacteroidota</taxon>
        <taxon>Cytophagia</taxon>
        <taxon>Cytophagales</taxon>
        <taxon>Roseivirgaceae</taxon>
        <taxon>Roseivirga</taxon>
    </lineage>
</organism>
<dbReference type="InterPro" id="IPR006665">
    <property type="entry name" value="OmpA-like"/>
</dbReference>
<dbReference type="EMBL" id="MDGQ01000005">
    <property type="protein sequence ID" value="OEK04326.1"/>
    <property type="molecule type" value="Genomic_DNA"/>
</dbReference>
<dbReference type="CDD" id="cd07185">
    <property type="entry name" value="OmpA_C-like"/>
    <property type="match status" value="1"/>
</dbReference>
<comment type="caution">
    <text evidence="3">The sequence shown here is derived from an EMBL/GenBank/DDBJ whole genome shotgun (WGS) entry which is preliminary data.</text>
</comment>
<dbReference type="AlphaFoldDB" id="A0A1E5SYY7"/>
<proteinExistence type="predicted"/>
<accession>A0A1E5SYY7</accession>
<dbReference type="SUPFAM" id="SSF82171">
    <property type="entry name" value="DPP6 N-terminal domain-like"/>
    <property type="match status" value="1"/>
</dbReference>